<dbReference type="InterPro" id="IPR007842">
    <property type="entry name" value="HEPN_dom"/>
</dbReference>
<dbReference type="Gene3D" id="1.20.120.330">
    <property type="entry name" value="Nucleotidyltransferases domain 2"/>
    <property type="match status" value="1"/>
</dbReference>
<sequence length="137" mass="16101">MKKETNAKKENEFKPIHFLHMAKYLFKIAQNDYPMPDSAYRTAIGRAYYAAFLEARIYASENMNFVCSKTGKDHTNLADFYKNSKDGTIRYIGEYLFKLKKWRTISDYDIPAEFKMPIKEQAKDAITHSMKIFSKLN</sequence>
<evidence type="ECO:0000259" key="1">
    <source>
        <dbReference type="Pfam" id="PF05168"/>
    </source>
</evidence>
<dbReference type="EMBL" id="JAWDKD010000005">
    <property type="protein sequence ID" value="MDV0446440.1"/>
    <property type="molecule type" value="Genomic_DNA"/>
</dbReference>
<name>A0AAE4SEL7_9EURY</name>
<evidence type="ECO:0000313" key="3">
    <source>
        <dbReference type="Proteomes" id="UP001271789"/>
    </source>
</evidence>
<feature type="domain" description="HEPN" evidence="1">
    <location>
        <begin position="19"/>
        <end position="134"/>
    </location>
</feature>
<gene>
    <name evidence="2" type="ORF">MsAg5_02740</name>
</gene>
<reference evidence="2" key="1">
    <citation type="submission" date="2023-06" db="EMBL/GenBank/DDBJ databases">
        <title>Genome sequence of Methanosarcinaceae archaeon Ag5.</title>
        <authorList>
            <person name="Protasov E."/>
            <person name="Platt K."/>
            <person name="Poehlein A."/>
            <person name="Daniel R."/>
            <person name="Brune A."/>
        </authorList>
    </citation>
    <scope>NUCLEOTIDE SEQUENCE</scope>
    <source>
        <strain evidence="2">Ag5</strain>
    </source>
</reference>
<keyword evidence="3" id="KW-1185">Reference proteome</keyword>
<organism evidence="2 3">
    <name type="scientific">Methanolapillus africanus</name>
    <dbReference type="NCBI Taxonomy" id="3028297"/>
    <lineage>
        <taxon>Archaea</taxon>
        <taxon>Methanobacteriati</taxon>
        <taxon>Methanobacteriota</taxon>
        <taxon>Stenosarchaea group</taxon>
        <taxon>Methanomicrobia</taxon>
        <taxon>Methanosarcinales</taxon>
        <taxon>Methanosarcinaceae</taxon>
        <taxon>Methanolapillus</taxon>
    </lineage>
</organism>
<proteinExistence type="predicted"/>
<protein>
    <recommendedName>
        <fullName evidence="1">HEPN domain-containing protein</fullName>
    </recommendedName>
</protein>
<comment type="caution">
    <text evidence="2">The sequence shown here is derived from an EMBL/GenBank/DDBJ whole genome shotgun (WGS) entry which is preliminary data.</text>
</comment>
<dbReference type="Pfam" id="PF05168">
    <property type="entry name" value="HEPN"/>
    <property type="match status" value="1"/>
</dbReference>
<dbReference type="AlphaFoldDB" id="A0AAE4SEL7"/>
<accession>A0AAE4SEL7</accession>
<dbReference type="Proteomes" id="UP001271789">
    <property type="component" value="Unassembled WGS sequence"/>
</dbReference>
<evidence type="ECO:0000313" key="2">
    <source>
        <dbReference type="EMBL" id="MDV0446440.1"/>
    </source>
</evidence>